<organism evidence="1 2">
    <name type="scientific">Nitrospira japonica</name>
    <dbReference type="NCBI Taxonomy" id="1325564"/>
    <lineage>
        <taxon>Bacteria</taxon>
        <taxon>Pseudomonadati</taxon>
        <taxon>Nitrospirota</taxon>
        <taxon>Nitrospiria</taxon>
        <taxon>Nitrospirales</taxon>
        <taxon>Nitrospiraceae</taxon>
        <taxon>Nitrospira</taxon>
    </lineage>
</organism>
<evidence type="ECO:0000313" key="2">
    <source>
        <dbReference type="Proteomes" id="UP000192042"/>
    </source>
</evidence>
<dbReference type="STRING" id="1325564.NSJP_1904"/>
<proteinExistence type="predicted"/>
<dbReference type="AlphaFoldDB" id="A0A1W1I500"/>
<keyword evidence="2" id="KW-1185">Reference proteome</keyword>
<evidence type="ECO:0000313" key="1">
    <source>
        <dbReference type="EMBL" id="SLM48076.1"/>
    </source>
</evidence>
<reference evidence="1 2" key="1">
    <citation type="submission" date="2017-03" db="EMBL/GenBank/DDBJ databases">
        <authorList>
            <person name="Afonso C.L."/>
            <person name="Miller P.J."/>
            <person name="Scott M.A."/>
            <person name="Spackman E."/>
            <person name="Goraichik I."/>
            <person name="Dimitrov K.M."/>
            <person name="Suarez D.L."/>
            <person name="Swayne D.E."/>
        </authorList>
    </citation>
    <scope>NUCLEOTIDE SEQUENCE [LARGE SCALE GENOMIC DNA]</scope>
    <source>
        <strain evidence="1">Genome sequencing of Nitrospira japonica strain NJ11</strain>
    </source>
</reference>
<gene>
    <name evidence="1" type="ORF">NSJP_1904</name>
</gene>
<protein>
    <submittedName>
        <fullName evidence="1">Uncharacterized protein</fullName>
    </submittedName>
</protein>
<dbReference type="Proteomes" id="UP000192042">
    <property type="component" value="Chromosome I"/>
</dbReference>
<dbReference type="EMBL" id="LT828648">
    <property type="protein sequence ID" value="SLM48076.1"/>
    <property type="molecule type" value="Genomic_DNA"/>
</dbReference>
<accession>A0A1W1I500</accession>
<sequence>MHHNVDDVKQTHSGQWRGLREKLAFLRANQIPNTATMIEPWVNANDEEFRSLCLWFTQLFKEMRGQNQ</sequence>
<dbReference type="KEGG" id="nja:NSJP_1904"/>
<name>A0A1W1I500_9BACT</name>